<gene>
    <name evidence="1" type="ORF">Scep_024428</name>
</gene>
<evidence type="ECO:0000313" key="1">
    <source>
        <dbReference type="EMBL" id="KAK9100998.1"/>
    </source>
</evidence>
<comment type="caution">
    <text evidence="1">The sequence shown here is derived from an EMBL/GenBank/DDBJ whole genome shotgun (WGS) entry which is preliminary data.</text>
</comment>
<keyword evidence="2" id="KW-1185">Reference proteome</keyword>
<name>A0AAP0F202_9MAGN</name>
<dbReference type="Proteomes" id="UP001419268">
    <property type="component" value="Unassembled WGS sequence"/>
</dbReference>
<dbReference type="AlphaFoldDB" id="A0AAP0F202"/>
<protein>
    <submittedName>
        <fullName evidence="1">Uncharacterized protein</fullName>
    </submittedName>
</protein>
<evidence type="ECO:0000313" key="2">
    <source>
        <dbReference type="Proteomes" id="UP001419268"/>
    </source>
</evidence>
<dbReference type="EMBL" id="JBBNAG010000010">
    <property type="protein sequence ID" value="KAK9100998.1"/>
    <property type="molecule type" value="Genomic_DNA"/>
</dbReference>
<sequence>MSDRDKVAQNVLAPTSVVRTRPSQKVRWRVQLVRFQQSTPSIYKRNKQISINMSSTHAETKQATVLRSSHE</sequence>
<reference evidence="1 2" key="1">
    <citation type="submission" date="2024-01" db="EMBL/GenBank/DDBJ databases">
        <title>Genome assemblies of Stephania.</title>
        <authorList>
            <person name="Yang L."/>
        </authorList>
    </citation>
    <scope>NUCLEOTIDE SEQUENCE [LARGE SCALE GENOMIC DNA]</scope>
    <source>
        <strain evidence="1">JXDWG</strain>
        <tissue evidence="1">Leaf</tissue>
    </source>
</reference>
<organism evidence="1 2">
    <name type="scientific">Stephania cephalantha</name>
    <dbReference type="NCBI Taxonomy" id="152367"/>
    <lineage>
        <taxon>Eukaryota</taxon>
        <taxon>Viridiplantae</taxon>
        <taxon>Streptophyta</taxon>
        <taxon>Embryophyta</taxon>
        <taxon>Tracheophyta</taxon>
        <taxon>Spermatophyta</taxon>
        <taxon>Magnoliopsida</taxon>
        <taxon>Ranunculales</taxon>
        <taxon>Menispermaceae</taxon>
        <taxon>Menispermoideae</taxon>
        <taxon>Cissampelideae</taxon>
        <taxon>Stephania</taxon>
    </lineage>
</organism>
<proteinExistence type="predicted"/>
<accession>A0AAP0F202</accession>